<dbReference type="InterPro" id="IPR008928">
    <property type="entry name" value="6-hairpin_glycosidase_sf"/>
</dbReference>
<comment type="caution">
    <text evidence="2">The sequence shown here is derived from an EMBL/GenBank/DDBJ whole genome shotgun (WGS) entry which is preliminary data.</text>
</comment>
<dbReference type="Gene3D" id="1.50.10.20">
    <property type="match status" value="1"/>
</dbReference>
<dbReference type="OrthoDB" id="9762614at2"/>
<dbReference type="PANTHER" id="PTHR42899:SF1">
    <property type="entry name" value="SPERMATOGENESIS-ASSOCIATED PROTEIN 20"/>
    <property type="match status" value="1"/>
</dbReference>
<dbReference type="Gene3D" id="3.40.30.10">
    <property type="entry name" value="Glutaredoxin"/>
    <property type="match status" value="1"/>
</dbReference>
<dbReference type="AlphaFoldDB" id="A0A0E9N5M9"/>
<dbReference type="PIRSF" id="PIRSF006402">
    <property type="entry name" value="UCP006402_thioredoxin"/>
    <property type="match status" value="1"/>
</dbReference>
<dbReference type="Proteomes" id="UP000033121">
    <property type="component" value="Unassembled WGS sequence"/>
</dbReference>
<dbReference type="SUPFAM" id="SSF52833">
    <property type="entry name" value="Thioredoxin-like"/>
    <property type="match status" value="1"/>
</dbReference>
<proteinExistence type="predicted"/>
<sequence length="672" mass="76246">MNHLSGENSPYLLQHVHNPVDWYPWSEEALALARDQQKPILVSIGYAACHWCHVMERESFEDREVAVLMNKSFVNIKIDREERPDLDHIYMDAVQSMTGSGGWPLNVFLTPEGKPFYGGTYFPPRAAFNRPSWTDVLNGVSEAWENRREEIGHQAENLTRHLEQSSLFGQTNQEEGMFTTASVHDMSAALMQTADRTDGGFGRAPKFPQTQSIAFLLQYDYFHPTPAVRDHAFLSLDKMIRGGIYDQLGGGLARYATDNEWLIPHFEKMLYDQALFIGVLADASQVSHHSLYRETIDHTMEFVTRELLSPEGGFYAALDADSEGEEGKYYVWELGELEEVLGADAALAADWFGVTSEGNWEGINILTRKQDKDDFARKHGMETAKWEHKLLTISSRLMERRSHRIRPSLDDKQILSWNALMNTACSKAFAATGNEAYRELATRNMNWMLQVFQDPERGLRHTYKGGIVKFPGFLDDFAYLVQALIYLQEITGNQAYLEKAGQLTEWVFQHFGDETNNLFFYTSAGQKDVVVRKREIYDAAVPSGNAVMQWNLRYLGKILDRQEWISHASRMVASLGKAVTRYPGSFGTWASGWLLEVEGCAEIVAVGPAVDALRIEILANFIPNHIFQSATHENLAYPLLRNKPSATSLIYVCQNYSCLQPVETVTAMLRQL</sequence>
<accession>A0A0E9N5M9</accession>
<feature type="domain" description="Spermatogenesis-associated protein 20-like TRX" evidence="1">
    <location>
        <begin position="2"/>
        <end position="162"/>
    </location>
</feature>
<dbReference type="EMBL" id="BBWV01000004">
    <property type="protein sequence ID" value="GAO45124.1"/>
    <property type="molecule type" value="Genomic_DNA"/>
</dbReference>
<gene>
    <name evidence="2" type="ORF">FPE01S_04_03670</name>
</gene>
<protein>
    <recommendedName>
        <fullName evidence="1">Spermatogenesis-associated protein 20-like TRX domain-containing protein</fullName>
    </recommendedName>
</protein>
<evidence type="ECO:0000313" key="3">
    <source>
        <dbReference type="Proteomes" id="UP000033121"/>
    </source>
</evidence>
<evidence type="ECO:0000313" key="2">
    <source>
        <dbReference type="EMBL" id="GAO45124.1"/>
    </source>
</evidence>
<name>A0A0E9N5M9_9BACT</name>
<organism evidence="2 3">
    <name type="scientific">Flavihumibacter petaseus NBRC 106054</name>
    <dbReference type="NCBI Taxonomy" id="1220578"/>
    <lineage>
        <taxon>Bacteria</taxon>
        <taxon>Pseudomonadati</taxon>
        <taxon>Bacteroidota</taxon>
        <taxon>Chitinophagia</taxon>
        <taxon>Chitinophagales</taxon>
        <taxon>Chitinophagaceae</taxon>
        <taxon>Flavihumibacter</taxon>
    </lineage>
</organism>
<dbReference type="RefSeq" id="WP_046371093.1">
    <property type="nucleotide sequence ID" value="NZ_BBWV01000004.1"/>
</dbReference>
<evidence type="ECO:0000259" key="1">
    <source>
        <dbReference type="Pfam" id="PF03190"/>
    </source>
</evidence>
<dbReference type="InterPro" id="IPR004879">
    <property type="entry name" value="Ssp411-like_TRX"/>
</dbReference>
<dbReference type="PANTHER" id="PTHR42899">
    <property type="entry name" value="SPERMATOGENESIS-ASSOCIATED PROTEIN 20"/>
    <property type="match status" value="1"/>
</dbReference>
<keyword evidence="3" id="KW-1185">Reference proteome</keyword>
<dbReference type="InterPro" id="IPR024705">
    <property type="entry name" value="Ssp411"/>
</dbReference>
<dbReference type="GO" id="GO:0005975">
    <property type="term" value="P:carbohydrate metabolic process"/>
    <property type="evidence" value="ECO:0007669"/>
    <property type="project" value="InterPro"/>
</dbReference>
<dbReference type="CDD" id="cd02955">
    <property type="entry name" value="SSP411"/>
    <property type="match status" value="1"/>
</dbReference>
<dbReference type="Pfam" id="PF03190">
    <property type="entry name" value="Thioredox_DsbH"/>
    <property type="match status" value="1"/>
</dbReference>
<dbReference type="STRING" id="1220578.FPE01S_04_03670"/>
<dbReference type="InterPro" id="IPR036249">
    <property type="entry name" value="Thioredoxin-like_sf"/>
</dbReference>
<reference evidence="2 3" key="1">
    <citation type="submission" date="2015-04" db="EMBL/GenBank/DDBJ databases">
        <title>Whole genome shotgun sequence of Flavihumibacter petaseus NBRC 106054.</title>
        <authorList>
            <person name="Miyazawa S."/>
            <person name="Hosoyama A."/>
            <person name="Hashimoto M."/>
            <person name="Noguchi M."/>
            <person name="Tsuchikane K."/>
            <person name="Ohji S."/>
            <person name="Yamazoe A."/>
            <person name="Ichikawa N."/>
            <person name="Kimura A."/>
            <person name="Fujita N."/>
        </authorList>
    </citation>
    <scope>NUCLEOTIDE SEQUENCE [LARGE SCALE GENOMIC DNA]</scope>
    <source>
        <strain evidence="2 3">NBRC 106054</strain>
    </source>
</reference>
<dbReference type="SUPFAM" id="SSF48208">
    <property type="entry name" value="Six-hairpin glycosidases"/>
    <property type="match status" value="1"/>
</dbReference>